<dbReference type="PANTHER" id="PTHR42940:SF8">
    <property type="entry name" value="VACUOLAR PROTEIN SORTING-ASSOCIATED PROTEIN 11"/>
    <property type="match status" value="1"/>
</dbReference>
<dbReference type="RefSeq" id="WP_170194514.1">
    <property type="nucleotide sequence ID" value="NZ_JABBNB010000011.1"/>
</dbReference>
<dbReference type="Proteomes" id="UP000550729">
    <property type="component" value="Unassembled WGS sequence"/>
</dbReference>
<evidence type="ECO:0000256" key="8">
    <source>
        <dbReference type="ARBA" id="ARBA00049243"/>
    </source>
</evidence>
<comment type="cofactor">
    <cofactor evidence="1">
        <name>Zn(2+)</name>
        <dbReference type="ChEBI" id="CHEBI:29105"/>
    </cofactor>
</comment>
<dbReference type="Pfam" id="PF00107">
    <property type="entry name" value="ADH_zinc_N"/>
    <property type="match status" value="1"/>
</dbReference>
<feature type="domain" description="Alcohol dehydrogenase-like N-terminal" evidence="10">
    <location>
        <begin position="24"/>
        <end position="121"/>
    </location>
</feature>
<evidence type="ECO:0000256" key="6">
    <source>
        <dbReference type="ARBA" id="ARBA00023002"/>
    </source>
</evidence>
<dbReference type="Pfam" id="PF08240">
    <property type="entry name" value="ADH_N"/>
    <property type="match status" value="1"/>
</dbReference>
<evidence type="ECO:0000259" key="9">
    <source>
        <dbReference type="Pfam" id="PF00107"/>
    </source>
</evidence>
<feature type="domain" description="Alcohol dehydrogenase-like C-terminal" evidence="9">
    <location>
        <begin position="168"/>
        <end position="284"/>
    </location>
</feature>
<organism evidence="11 12">
    <name type="scientific">Gordonia asplenii</name>
    <dbReference type="NCBI Taxonomy" id="2725283"/>
    <lineage>
        <taxon>Bacteria</taxon>
        <taxon>Bacillati</taxon>
        <taxon>Actinomycetota</taxon>
        <taxon>Actinomycetes</taxon>
        <taxon>Mycobacteriales</taxon>
        <taxon>Gordoniaceae</taxon>
        <taxon>Gordonia</taxon>
    </lineage>
</organism>
<keyword evidence="12" id="KW-1185">Reference proteome</keyword>
<comment type="caution">
    <text evidence="11">The sequence shown here is derived from an EMBL/GenBank/DDBJ whole genome shotgun (WGS) entry which is preliminary data.</text>
</comment>
<dbReference type="Gene3D" id="3.90.180.10">
    <property type="entry name" value="Medium-chain alcohol dehydrogenases, catalytic domain"/>
    <property type="match status" value="1"/>
</dbReference>
<keyword evidence="5" id="KW-0862">Zinc</keyword>
<evidence type="ECO:0000256" key="2">
    <source>
        <dbReference type="ARBA" id="ARBA00008072"/>
    </source>
</evidence>
<evidence type="ECO:0000313" key="11">
    <source>
        <dbReference type="EMBL" id="NMO02006.1"/>
    </source>
</evidence>
<keyword evidence="4" id="KW-0479">Metal-binding</keyword>
<protein>
    <recommendedName>
        <fullName evidence="3">alcohol dehydrogenase</fullName>
        <ecNumber evidence="3">1.1.1.1</ecNumber>
    </recommendedName>
</protein>
<dbReference type="InterPro" id="IPR036291">
    <property type="entry name" value="NAD(P)-bd_dom_sf"/>
</dbReference>
<dbReference type="PANTHER" id="PTHR42940">
    <property type="entry name" value="ALCOHOL DEHYDROGENASE 1-RELATED"/>
    <property type="match status" value="1"/>
</dbReference>
<dbReference type="GO" id="GO:0004022">
    <property type="term" value="F:alcohol dehydrogenase (NAD+) activity"/>
    <property type="evidence" value="ECO:0007669"/>
    <property type="project" value="UniProtKB-EC"/>
</dbReference>
<evidence type="ECO:0000256" key="4">
    <source>
        <dbReference type="ARBA" id="ARBA00022723"/>
    </source>
</evidence>
<evidence type="ECO:0000256" key="1">
    <source>
        <dbReference type="ARBA" id="ARBA00001947"/>
    </source>
</evidence>
<reference evidence="11 12" key="1">
    <citation type="submission" date="2020-04" db="EMBL/GenBank/DDBJ databases">
        <title>Gordonia sp. nov. TBRC 11910.</title>
        <authorList>
            <person name="Suriyachadkun C."/>
        </authorList>
    </citation>
    <scope>NUCLEOTIDE SEQUENCE [LARGE SCALE GENOMIC DNA]</scope>
    <source>
        <strain evidence="11 12">TBRC 11910</strain>
    </source>
</reference>
<evidence type="ECO:0000259" key="10">
    <source>
        <dbReference type="Pfam" id="PF08240"/>
    </source>
</evidence>
<dbReference type="GO" id="GO:0046872">
    <property type="term" value="F:metal ion binding"/>
    <property type="evidence" value="ECO:0007669"/>
    <property type="project" value="UniProtKB-KW"/>
</dbReference>
<keyword evidence="6" id="KW-0560">Oxidoreductase</keyword>
<dbReference type="InterPro" id="IPR013149">
    <property type="entry name" value="ADH-like_C"/>
</dbReference>
<evidence type="ECO:0000256" key="3">
    <source>
        <dbReference type="ARBA" id="ARBA00013190"/>
    </source>
</evidence>
<dbReference type="InterPro" id="IPR011032">
    <property type="entry name" value="GroES-like_sf"/>
</dbReference>
<proteinExistence type="inferred from homology"/>
<comment type="catalytic activity">
    <reaction evidence="8">
        <text>a primary alcohol + NAD(+) = an aldehyde + NADH + H(+)</text>
        <dbReference type="Rhea" id="RHEA:10736"/>
        <dbReference type="ChEBI" id="CHEBI:15378"/>
        <dbReference type="ChEBI" id="CHEBI:15734"/>
        <dbReference type="ChEBI" id="CHEBI:17478"/>
        <dbReference type="ChEBI" id="CHEBI:57540"/>
        <dbReference type="ChEBI" id="CHEBI:57945"/>
        <dbReference type="EC" id="1.1.1.1"/>
    </reaction>
</comment>
<dbReference type="SUPFAM" id="SSF50129">
    <property type="entry name" value="GroES-like"/>
    <property type="match status" value="1"/>
</dbReference>
<dbReference type="SUPFAM" id="SSF51735">
    <property type="entry name" value="NAD(P)-binding Rossmann-fold domains"/>
    <property type="match status" value="1"/>
</dbReference>
<dbReference type="AlphaFoldDB" id="A0A848KTI1"/>
<accession>A0A848KTI1</accession>
<evidence type="ECO:0000256" key="7">
    <source>
        <dbReference type="ARBA" id="ARBA00049164"/>
    </source>
</evidence>
<dbReference type="EMBL" id="JABBNB010000011">
    <property type="protein sequence ID" value="NMO02006.1"/>
    <property type="molecule type" value="Genomic_DNA"/>
</dbReference>
<sequence length="322" mass="33570">MRAMVIEAPNTPLISKDVPDPVAGNGETIIDVTACGVCHSDLHVVEGSIGRTPLILGHEVVGVDADLGPVLVYAPWGCRKAECAQCSAGLEMICADSHEAGVLDPGGYAPRMRIPHREYLLPLDGLDPVTTAPLACGGLTAFRAVRRAIGLSESSTARRKALVVGAGGLGQYAVQYLKLLADAHVTVVDTLPARQATALELGADAAGTFDDVAGEKFDSIIDFVGADATLAGSAKVVARGGVVVLVGMFGGTVPFGFGHLPSEASFTTSVWGSLDDLRELLDLARREKLVNVVETMPLAAANEAHQRLRDGTARGRIVLTMN</sequence>
<evidence type="ECO:0000256" key="5">
    <source>
        <dbReference type="ARBA" id="ARBA00022833"/>
    </source>
</evidence>
<dbReference type="Gene3D" id="3.40.50.720">
    <property type="entry name" value="NAD(P)-binding Rossmann-like Domain"/>
    <property type="match status" value="1"/>
</dbReference>
<dbReference type="InterPro" id="IPR013154">
    <property type="entry name" value="ADH-like_N"/>
</dbReference>
<gene>
    <name evidence="11" type="ORF">HH308_12365</name>
</gene>
<comment type="catalytic activity">
    <reaction evidence="7">
        <text>a secondary alcohol + NAD(+) = a ketone + NADH + H(+)</text>
        <dbReference type="Rhea" id="RHEA:10740"/>
        <dbReference type="ChEBI" id="CHEBI:15378"/>
        <dbReference type="ChEBI" id="CHEBI:17087"/>
        <dbReference type="ChEBI" id="CHEBI:35681"/>
        <dbReference type="ChEBI" id="CHEBI:57540"/>
        <dbReference type="ChEBI" id="CHEBI:57945"/>
        <dbReference type="EC" id="1.1.1.1"/>
    </reaction>
</comment>
<dbReference type="GO" id="GO:0005737">
    <property type="term" value="C:cytoplasm"/>
    <property type="evidence" value="ECO:0007669"/>
    <property type="project" value="TreeGrafter"/>
</dbReference>
<dbReference type="EC" id="1.1.1.1" evidence="3"/>
<evidence type="ECO:0000313" key="12">
    <source>
        <dbReference type="Proteomes" id="UP000550729"/>
    </source>
</evidence>
<comment type="similarity">
    <text evidence="2">Belongs to the zinc-containing alcohol dehydrogenase family.</text>
</comment>
<name>A0A848KTI1_9ACTN</name>